<accession>A0A6S6TP04</accession>
<dbReference type="Gene3D" id="3.30.420.10">
    <property type="entry name" value="Ribonuclease H-like superfamily/Ribonuclease H"/>
    <property type="match status" value="1"/>
</dbReference>
<keyword evidence="3 5" id="KW-0269">Exonuclease</keyword>
<dbReference type="Pfam" id="PF00929">
    <property type="entry name" value="RNase_T"/>
    <property type="match status" value="1"/>
</dbReference>
<dbReference type="InterPro" id="IPR012337">
    <property type="entry name" value="RNaseH-like_sf"/>
</dbReference>
<sequence>MTKYVLFDTETTGNQSDDRIIQVGAMVIGAKGAVEVYDELCSSDVAIKTEAMEVHNITPDIIEGKAPFTSTRFWNDLAELNNENNYLIAHHITFDLGMLKKEGFENSMKLIDTLRCAKHLFPDASYHRLQYLRYSLELYKKEQAEASKYNITIKAHDAIGDVLVMKLFLSELVSKVKEQYPDVNPMVKLEELTNTAVMMKSFKFGKYKGEQIEDIARSDAGYIKWMLKSLELDEDLQYTLENVLENV</sequence>
<protein>
    <submittedName>
        <fullName evidence="5">Exonuclease</fullName>
    </submittedName>
</protein>
<dbReference type="InterPro" id="IPR013520">
    <property type="entry name" value="Ribonucl_H"/>
</dbReference>
<dbReference type="GO" id="GO:0008408">
    <property type="term" value="F:3'-5' exonuclease activity"/>
    <property type="evidence" value="ECO:0007669"/>
    <property type="project" value="TreeGrafter"/>
</dbReference>
<dbReference type="CDD" id="cd06127">
    <property type="entry name" value="DEDDh"/>
    <property type="match status" value="1"/>
</dbReference>
<dbReference type="GO" id="GO:0003676">
    <property type="term" value="F:nucleic acid binding"/>
    <property type="evidence" value="ECO:0007669"/>
    <property type="project" value="InterPro"/>
</dbReference>
<proteinExistence type="predicted"/>
<evidence type="ECO:0000256" key="3">
    <source>
        <dbReference type="ARBA" id="ARBA00022839"/>
    </source>
</evidence>
<feature type="domain" description="Exonuclease" evidence="4">
    <location>
        <begin position="3"/>
        <end position="178"/>
    </location>
</feature>
<keyword evidence="2" id="KW-0378">Hydrolase</keyword>
<reference evidence="5" key="1">
    <citation type="submission" date="2020-01" db="EMBL/GenBank/DDBJ databases">
        <authorList>
            <person name="Meier V. D."/>
            <person name="Meier V D."/>
        </authorList>
    </citation>
    <scope>NUCLEOTIDE SEQUENCE</scope>
    <source>
        <strain evidence="5">HLG_WM_MAG_06</strain>
    </source>
</reference>
<dbReference type="InterPro" id="IPR036397">
    <property type="entry name" value="RNaseH_sf"/>
</dbReference>
<dbReference type="EMBL" id="CACVAP010000086">
    <property type="protein sequence ID" value="CAA6816706.1"/>
    <property type="molecule type" value="Genomic_DNA"/>
</dbReference>
<dbReference type="SMART" id="SM00479">
    <property type="entry name" value="EXOIII"/>
    <property type="match status" value="1"/>
</dbReference>
<dbReference type="Pfam" id="PF20600">
    <property type="entry name" value="ExoX-like_C"/>
    <property type="match status" value="1"/>
</dbReference>
<evidence type="ECO:0000256" key="2">
    <source>
        <dbReference type="ARBA" id="ARBA00022801"/>
    </source>
</evidence>
<evidence type="ECO:0000313" key="5">
    <source>
        <dbReference type="EMBL" id="CAA6816706.1"/>
    </source>
</evidence>
<dbReference type="PANTHER" id="PTHR30231:SF4">
    <property type="entry name" value="PROTEIN NEN2"/>
    <property type="match status" value="1"/>
</dbReference>
<evidence type="ECO:0000259" key="4">
    <source>
        <dbReference type="SMART" id="SM00479"/>
    </source>
</evidence>
<dbReference type="GO" id="GO:0006259">
    <property type="term" value="P:DNA metabolic process"/>
    <property type="evidence" value="ECO:0007669"/>
    <property type="project" value="UniProtKB-ARBA"/>
</dbReference>
<dbReference type="PANTHER" id="PTHR30231">
    <property type="entry name" value="DNA POLYMERASE III SUBUNIT EPSILON"/>
    <property type="match status" value="1"/>
</dbReference>
<keyword evidence="1" id="KW-0540">Nuclease</keyword>
<dbReference type="SUPFAM" id="SSF53098">
    <property type="entry name" value="Ribonuclease H-like"/>
    <property type="match status" value="1"/>
</dbReference>
<name>A0A6S6TP04_9BACT</name>
<dbReference type="AlphaFoldDB" id="A0A6S6TP04"/>
<evidence type="ECO:0000256" key="1">
    <source>
        <dbReference type="ARBA" id="ARBA00022722"/>
    </source>
</evidence>
<organism evidence="5">
    <name type="scientific">uncultured Sulfurovum sp</name>
    <dbReference type="NCBI Taxonomy" id="269237"/>
    <lineage>
        <taxon>Bacteria</taxon>
        <taxon>Pseudomonadati</taxon>
        <taxon>Campylobacterota</taxon>
        <taxon>Epsilonproteobacteria</taxon>
        <taxon>Campylobacterales</taxon>
        <taxon>Sulfurovaceae</taxon>
        <taxon>Sulfurovum</taxon>
        <taxon>environmental samples</taxon>
    </lineage>
</organism>
<dbReference type="InterPro" id="IPR046768">
    <property type="entry name" value="ExoX-like_C"/>
</dbReference>
<gene>
    <name evidence="5" type="ORF">HELGO_WM1249</name>
</gene>